<accession>A0AA41TC79</accession>
<evidence type="ECO:0000256" key="2">
    <source>
        <dbReference type="ARBA" id="ARBA00022475"/>
    </source>
</evidence>
<keyword evidence="12" id="KW-1185">Reference proteome</keyword>
<feature type="transmembrane region" description="Helical" evidence="9">
    <location>
        <begin position="43"/>
        <end position="64"/>
    </location>
</feature>
<comment type="caution">
    <text evidence="11">The sequence shown here is derived from an EMBL/GenBank/DDBJ whole genome shotgun (WGS) entry which is preliminary data.</text>
</comment>
<dbReference type="InterPro" id="IPR001416">
    <property type="entry name" value="ACKR3"/>
</dbReference>
<sequence>MDLNLFDYMEPGNFSDFPASWWTWCSALSCPTRESFMPYMLSFIYIFIFLIGMIANTVVVWMNIQAKTTGYDRHCYILNLAIVDLWVVLTIPVWVVSPVQHNQWPMGELTCKVTHLIFSINFFGSIFFLICMSVDHYLSITYFTSTSSHRKKIVCCILCVLVWLLAFCVSVPDTYYLKSITSASNNETYCWSFYPEHSIKKWLIMELVSVVLGFTIPFYIIGVFYLMLTRAIMVSVPVIGVLLCQSNAVKLHQLQLPIQADEGFVFKYSAKTGLSKVIDTFRVSKTECLVLEQNTK</sequence>
<dbReference type="GO" id="GO:0005886">
    <property type="term" value="C:plasma membrane"/>
    <property type="evidence" value="ECO:0007669"/>
    <property type="project" value="UniProtKB-SubCell"/>
</dbReference>
<dbReference type="PANTHER" id="PTHR24226:SF5">
    <property type="entry name" value="CHEMOKINE (C-X-C MOTIF) RECEPTOR 7"/>
    <property type="match status" value="1"/>
</dbReference>
<dbReference type="InterPro" id="IPR000276">
    <property type="entry name" value="GPCR_Rhodpsn"/>
</dbReference>
<feature type="transmembrane region" description="Helical" evidence="9">
    <location>
        <begin position="202"/>
        <end position="228"/>
    </location>
</feature>
<dbReference type="Pfam" id="PF00001">
    <property type="entry name" value="7tm_1"/>
    <property type="match status" value="1"/>
</dbReference>
<evidence type="ECO:0000313" key="11">
    <source>
        <dbReference type="EMBL" id="MBZ3891164.1"/>
    </source>
</evidence>
<keyword evidence="2" id="KW-1003">Cell membrane</keyword>
<feature type="domain" description="G-protein coupled receptors family 1 profile" evidence="10">
    <location>
        <begin position="55"/>
        <end position="232"/>
    </location>
</feature>
<evidence type="ECO:0000313" key="12">
    <source>
        <dbReference type="Proteomes" id="UP001166674"/>
    </source>
</evidence>
<comment type="subcellular location">
    <subcellularLocation>
        <location evidence="1">Cell membrane</location>
        <topology evidence="1">Multi-pass membrane protein</topology>
    </subcellularLocation>
</comment>
<proteinExistence type="predicted"/>
<dbReference type="GO" id="GO:0001570">
    <property type="term" value="P:vasculogenesis"/>
    <property type="evidence" value="ECO:0007669"/>
    <property type="project" value="InterPro"/>
</dbReference>
<feature type="transmembrane region" description="Helical" evidence="9">
    <location>
        <begin position="153"/>
        <end position="172"/>
    </location>
</feature>
<dbReference type="InterPro" id="IPR047143">
    <property type="entry name" value="GPER1-like"/>
</dbReference>
<dbReference type="GO" id="GO:0019956">
    <property type="term" value="F:chemokine binding"/>
    <property type="evidence" value="ECO:0007669"/>
    <property type="project" value="InterPro"/>
</dbReference>
<keyword evidence="7 11" id="KW-0675">Receptor</keyword>
<dbReference type="GO" id="GO:0004930">
    <property type="term" value="F:G protein-coupled receptor activity"/>
    <property type="evidence" value="ECO:0007669"/>
    <property type="project" value="UniProtKB-KW"/>
</dbReference>
<evidence type="ECO:0000256" key="1">
    <source>
        <dbReference type="ARBA" id="ARBA00004651"/>
    </source>
</evidence>
<dbReference type="Proteomes" id="UP001166674">
    <property type="component" value="Unassembled WGS sequence"/>
</dbReference>
<name>A0AA41TC79_SCICA</name>
<dbReference type="GO" id="GO:0006935">
    <property type="term" value="P:chemotaxis"/>
    <property type="evidence" value="ECO:0007669"/>
    <property type="project" value="InterPro"/>
</dbReference>
<dbReference type="PROSITE" id="PS50262">
    <property type="entry name" value="G_PROTEIN_RECEP_F1_2"/>
    <property type="match status" value="1"/>
</dbReference>
<dbReference type="PANTHER" id="PTHR24226">
    <property type="entry name" value="G-PROTEIN COUPLED RECEPTOR 182 AND ESTROGEN RECEPTOR 1"/>
    <property type="match status" value="1"/>
</dbReference>
<dbReference type="GO" id="GO:0015026">
    <property type="term" value="F:coreceptor activity"/>
    <property type="evidence" value="ECO:0007669"/>
    <property type="project" value="InterPro"/>
</dbReference>
<keyword evidence="5" id="KW-0297">G-protein coupled receptor</keyword>
<gene>
    <name evidence="11" type="ORF">SUZIE_211590</name>
</gene>
<evidence type="ECO:0000256" key="9">
    <source>
        <dbReference type="SAM" id="Phobius"/>
    </source>
</evidence>
<feature type="transmembrane region" description="Helical" evidence="9">
    <location>
        <begin position="76"/>
        <end position="95"/>
    </location>
</feature>
<keyword evidence="6 9" id="KW-0472">Membrane</keyword>
<evidence type="ECO:0000256" key="3">
    <source>
        <dbReference type="ARBA" id="ARBA00022692"/>
    </source>
</evidence>
<evidence type="ECO:0000256" key="8">
    <source>
        <dbReference type="ARBA" id="ARBA00023224"/>
    </source>
</evidence>
<protein>
    <submittedName>
        <fullName evidence="11">Atypical chemokine receptor 3</fullName>
    </submittedName>
</protein>
<dbReference type="EMBL" id="JAATJV010445698">
    <property type="protein sequence ID" value="MBZ3891164.1"/>
    <property type="molecule type" value="Genomic_DNA"/>
</dbReference>
<dbReference type="PRINTS" id="PR00237">
    <property type="entry name" value="GPCRRHODOPSN"/>
</dbReference>
<evidence type="ECO:0000256" key="7">
    <source>
        <dbReference type="ARBA" id="ARBA00023170"/>
    </source>
</evidence>
<dbReference type="PRINTS" id="PR00646">
    <property type="entry name" value="RDC1ORPHANR"/>
</dbReference>
<keyword evidence="8" id="KW-0807">Transducer</keyword>
<feature type="transmembrane region" description="Helical" evidence="9">
    <location>
        <begin position="115"/>
        <end position="132"/>
    </location>
</feature>
<organism evidence="11 12">
    <name type="scientific">Sciurus carolinensis</name>
    <name type="common">Eastern gray squirrel</name>
    <dbReference type="NCBI Taxonomy" id="30640"/>
    <lineage>
        <taxon>Eukaryota</taxon>
        <taxon>Metazoa</taxon>
        <taxon>Chordata</taxon>
        <taxon>Craniata</taxon>
        <taxon>Vertebrata</taxon>
        <taxon>Euteleostomi</taxon>
        <taxon>Mammalia</taxon>
        <taxon>Eutheria</taxon>
        <taxon>Euarchontoglires</taxon>
        <taxon>Glires</taxon>
        <taxon>Rodentia</taxon>
        <taxon>Sciuromorpha</taxon>
        <taxon>Sciuridae</taxon>
        <taxon>Sciurinae</taxon>
        <taxon>Sciurini</taxon>
        <taxon>Sciurus</taxon>
    </lineage>
</organism>
<dbReference type="InterPro" id="IPR017452">
    <property type="entry name" value="GPCR_Rhodpsn_7TM"/>
</dbReference>
<dbReference type="AlphaFoldDB" id="A0AA41TC79"/>
<evidence type="ECO:0000256" key="5">
    <source>
        <dbReference type="ARBA" id="ARBA00023040"/>
    </source>
</evidence>
<evidence type="ECO:0000256" key="4">
    <source>
        <dbReference type="ARBA" id="ARBA00022989"/>
    </source>
</evidence>
<keyword evidence="3 9" id="KW-0812">Transmembrane</keyword>
<keyword evidence="4 9" id="KW-1133">Transmembrane helix</keyword>
<evidence type="ECO:0000259" key="10">
    <source>
        <dbReference type="PROSITE" id="PS50262"/>
    </source>
</evidence>
<dbReference type="GO" id="GO:0001525">
    <property type="term" value="P:angiogenesis"/>
    <property type="evidence" value="ECO:0007669"/>
    <property type="project" value="InterPro"/>
</dbReference>
<dbReference type="SUPFAM" id="SSF81321">
    <property type="entry name" value="Family A G protein-coupled receptor-like"/>
    <property type="match status" value="1"/>
</dbReference>
<reference evidence="11" key="1">
    <citation type="submission" date="2020-03" db="EMBL/GenBank/DDBJ databases">
        <title>Studies in the Genomics of Life Span.</title>
        <authorList>
            <person name="Glass D."/>
        </authorList>
    </citation>
    <scope>NUCLEOTIDE SEQUENCE</scope>
    <source>
        <strain evidence="11">SUZIE</strain>
        <tissue evidence="11">Muscle</tissue>
    </source>
</reference>
<dbReference type="Gene3D" id="1.20.1070.10">
    <property type="entry name" value="Rhodopsin 7-helix transmembrane proteins"/>
    <property type="match status" value="1"/>
</dbReference>
<evidence type="ECO:0000256" key="6">
    <source>
        <dbReference type="ARBA" id="ARBA00023136"/>
    </source>
</evidence>